<accession>A0AC35FS62</accession>
<evidence type="ECO:0000313" key="1">
    <source>
        <dbReference type="Proteomes" id="UP000887580"/>
    </source>
</evidence>
<dbReference type="Proteomes" id="UP000887580">
    <property type="component" value="Unplaced"/>
</dbReference>
<dbReference type="WBParaSite" id="PS1159_v2.g20335.t1">
    <property type="protein sequence ID" value="PS1159_v2.g20335.t1"/>
    <property type="gene ID" value="PS1159_v2.g20335"/>
</dbReference>
<proteinExistence type="predicted"/>
<sequence>MTAKPPQSPHSPNKKPGEPAPLIEVEIHSEEIIQLCDLAIQSFSHQKAFIRFEKKDLPLVIVGDLHGQFRDLRSILTRCGPPHKQRYLFLGDYVDRGIQGIEVATLLLALKCKYPSKVFMLRGNHEDGNTCMSYGFYDECVERYLHEDGGGDKVWLKFLSVFNWLPLAAVINSTILAMHSPPYGLMCDNPSCRPKPKEAPAGNTAGGAGLILGSLVSCIVQGPEISTTPEEAQNIDEQEGPDPDNEELVLTDNDEDVIIQINFIEPVPGIITDQLRSAVKFLVRHRPQIHRLQRIDFIYGGTLYRVFVTDCLPSPYAPTTRTPVHVSHILVSQQFVANLIQQGD</sequence>
<protein>
    <submittedName>
        <fullName evidence="2">Serine/threonine-protein phosphatase</fullName>
    </submittedName>
</protein>
<reference evidence="2" key="1">
    <citation type="submission" date="2022-11" db="UniProtKB">
        <authorList>
            <consortium name="WormBaseParasite"/>
        </authorList>
    </citation>
    <scope>IDENTIFICATION</scope>
</reference>
<name>A0AC35FS62_9BILA</name>
<organism evidence="1 2">
    <name type="scientific">Panagrolaimus sp. PS1159</name>
    <dbReference type="NCBI Taxonomy" id="55785"/>
    <lineage>
        <taxon>Eukaryota</taxon>
        <taxon>Metazoa</taxon>
        <taxon>Ecdysozoa</taxon>
        <taxon>Nematoda</taxon>
        <taxon>Chromadorea</taxon>
        <taxon>Rhabditida</taxon>
        <taxon>Tylenchina</taxon>
        <taxon>Panagrolaimomorpha</taxon>
        <taxon>Panagrolaimoidea</taxon>
        <taxon>Panagrolaimidae</taxon>
        <taxon>Panagrolaimus</taxon>
    </lineage>
</organism>
<evidence type="ECO:0000313" key="2">
    <source>
        <dbReference type="WBParaSite" id="PS1159_v2.g20335.t1"/>
    </source>
</evidence>